<name>A0ABM1YZ57_AEDAL</name>
<feature type="compositionally biased region" description="Basic and acidic residues" evidence="1">
    <location>
        <begin position="85"/>
        <end position="95"/>
    </location>
</feature>
<dbReference type="EnsemblMetazoa" id="AALFPA23_013445.R19479">
    <property type="protein sequence ID" value="AALFPA23_013445.P19479"/>
    <property type="gene ID" value="AALFPA23_013445"/>
</dbReference>
<protein>
    <recommendedName>
        <fullName evidence="5">Secreted protein</fullName>
    </recommendedName>
</protein>
<organism evidence="3 4">
    <name type="scientific">Aedes albopictus</name>
    <name type="common">Asian tiger mosquito</name>
    <name type="synonym">Stegomyia albopicta</name>
    <dbReference type="NCBI Taxonomy" id="7160"/>
    <lineage>
        <taxon>Eukaryota</taxon>
        <taxon>Metazoa</taxon>
        <taxon>Ecdysozoa</taxon>
        <taxon>Arthropoda</taxon>
        <taxon>Hexapoda</taxon>
        <taxon>Insecta</taxon>
        <taxon>Pterygota</taxon>
        <taxon>Neoptera</taxon>
        <taxon>Endopterygota</taxon>
        <taxon>Diptera</taxon>
        <taxon>Nematocera</taxon>
        <taxon>Culicoidea</taxon>
        <taxon>Culicidae</taxon>
        <taxon>Culicinae</taxon>
        <taxon>Aedini</taxon>
        <taxon>Aedes</taxon>
        <taxon>Stegomyia</taxon>
    </lineage>
</organism>
<feature type="signal peptide" evidence="2">
    <location>
        <begin position="1"/>
        <end position="17"/>
    </location>
</feature>
<accession>A0ABM1YZ57</accession>
<keyword evidence="4" id="KW-1185">Reference proteome</keyword>
<keyword evidence="2" id="KW-0732">Signal</keyword>
<evidence type="ECO:0000256" key="1">
    <source>
        <dbReference type="SAM" id="MobiDB-lite"/>
    </source>
</evidence>
<evidence type="ECO:0000313" key="4">
    <source>
        <dbReference type="Proteomes" id="UP000069940"/>
    </source>
</evidence>
<sequence length="107" mass="11776">MKSIVTVFLVLSTLVAAIICVPVPAKSSREVVCNAKGCTFPAKDYGPTVTPYTPTLKPRVRTIVVPPLWANTTWSKMMTTTLAPQKDRSSARSEEDTYDDREEDNAV</sequence>
<evidence type="ECO:0000256" key="2">
    <source>
        <dbReference type="SAM" id="SignalP"/>
    </source>
</evidence>
<feature type="chain" id="PRO_5046018535" description="Secreted protein" evidence="2">
    <location>
        <begin position="18"/>
        <end position="107"/>
    </location>
</feature>
<feature type="region of interest" description="Disordered" evidence="1">
    <location>
        <begin position="80"/>
        <end position="107"/>
    </location>
</feature>
<feature type="compositionally biased region" description="Acidic residues" evidence="1">
    <location>
        <begin position="96"/>
        <end position="107"/>
    </location>
</feature>
<evidence type="ECO:0000313" key="3">
    <source>
        <dbReference type="EnsemblMetazoa" id="AALFPA23_013445.P19479"/>
    </source>
</evidence>
<dbReference type="RefSeq" id="XP_062704760.1">
    <property type="nucleotide sequence ID" value="XM_062848776.1"/>
</dbReference>
<evidence type="ECO:0008006" key="5">
    <source>
        <dbReference type="Google" id="ProtNLM"/>
    </source>
</evidence>
<dbReference type="GeneID" id="134287063"/>
<reference evidence="4" key="1">
    <citation type="journal article" date="2015" name="Proc. Natl. Acad. Sci. U.S.A.">
        <title>Genome sequence of the Asian Tiger mosquito, Aedes albopictus, reveals insights into its biology, genetics, and evolution.</title>
        <authorList>
            <person name="Chen X.G."/>
            <person name="Jiang X."/>
            <person name="Gu J."/>
            <person name="Xu M."/>
            <person name="Wu Y."/>
            <person name="Deng Y."/>
            <person name="Zhang C."/>
            <person name="Bonizzoni M."/>
            <person name="Dermauw W."/>
            <person name="Vontas J."/>
            <person name="Armbruster P."/>
            <person name="Huang X."/>
            <person name="Yang Y."/>
            <person name="Zhang H."/>
            <person name="He W."/>
            <person name="Peng H."/>
            <person name="Liu Y."/>
            <person name="Wu K."/>
            <person name="Chen J."/>
            <person name="Lirakis M."/>
            <person name="Topalis P."/>
            <person name="Van Leeuwen T."/>
            <person name="Hall A.B."/>
            <person name="Jiang X."/>
            <person name="Thorpe C."/>
            <person name="Mueller R.L."/>
            <person name="Sun C."/>
            <person name="Waterhouse R.M."/>
            <person name="Yan G."/>
            <person name="Tu Z.J."/>
            <person name="Fang X."/>
            <person name="James A.A."/>
        </authorList>
    </citation>
    <scope>NUCLEOTIDE SEQUENCE [LARGE SCALE GENOMIC DNA]</scope>
    <source>
        <strain evidence="4">Foshan</strain>
    </source>
</reference>
<reference evidence="3" key="2">
    <citation type="submission" date="2025-05" db="UniProtKB">
        <authorList>
            <consortium name="EnsemblMetazoa"/>
        </authorList>
    </citation>
    <scope>IDENTIFICATION</scope>
    <source>
        <strain evidence="3">Foshan</strain>
    </source>
</reference>
<proteinExistence type="predicted"/>
<dbReference type="Proteomes" id="UP000069940">
    <property type="component" value="Unassembled WGS sequence"/>
</dbReference>